<dbReference type="Proteomes" id="UP000192582">
    <property type="component" value="Unassembled WGS sequence"/>
</dbReference>
<name>A0A1W1UPC5_9DEIO</name>
<reference evidence="1 2" key="1">
    <citation type="submission" date="2017-04" db="EMBL/GenBank/DDBJ databases">
        <authorList>
            <person name="Afonso C.L."/>
            <person name="Miller P.J."/>
            <person name="Scott M.A."/>
            <person name="Spackman E."/>
            <person name="Goraichik I."/>
            <person name="Dimitrov K.M."/>
            <person name="Suarez D.L."/>
            <person name="Swayne D.E."/>
        </authorList>
    </citation>
    <scope>NUCLEOTIDE SEQUENCE [LARGE SCALE GENOMIC DNA]</scope>
    <source>
        <strain evidence="1 2">KR-140</strain>
    </source>
</reference>
<sequence length="109" mass="12455">MAGGALPLPNGYTPKCGDWYTMSKKGLTSSLGTGQEMGWYEMYTVKPRAVNLDRLVQQLTQHGYTFVMKLDYGETQGRRLKNKAGRMLDISVRKMENNEVYVILRLIQF</sequence>
<dbReference type="AlphaFoldDB" id="A0A1W1UPC5"/>
<proteinExistence type="predicted"/>
<evidence type="ECO:0000313" key="1">
    <source>
        <dbReference type="EMBL" id="SMB82988.1"/>
    </source>
</evidence>
<evidence type="ECO:0000313" key="2">
    <source>
        <dbReference type="Proteomes" id="UP000192582"/>
    </source>
</evidence>
<keyword evidence="2" id="KW-1185">Reference proteome</keyword>
<protein>
    <submittedName>
        <fullName evidence="1">Uncharacterized protein</fullName>
    </submittedName>
</protein>
<organism evidence="1 2">
    <name type="scientific">Deinococcus hopiensis KR-140</name>
    <dbReference type="NCBI Taxonomy" id="695939"/>
    <lineage>
        <taxon>Bacteria</taxon>
        <taxon>Thermotogati</taxon>
        <taxon>Deinococcota</taxon>
        <taxon>Deinococci</taxon>
        <taxon>Deinococcales</taxon>
        <taxon>Deinococcaceae</taxon>
        <taxon>Deinococcus</taxon>
    </lineage>
</organism>
<accession>A0A1W1UPC5</accession>
<dbReference type="EMBL" id="FWWU01000006">
    <property type="protein sequence ID" value="SMB82988.1"/>
    <property type="molecule type" value="Genomic_DNA"/>
</dbReference>
<gene>
    <name evidence="1" type="ORF">SAMN00790413_04222</name>
</gene>